<feature type="transmembrane region" description="Helical" evidence="2">
    <location>
        <begin position="276"/>
        <end position="295"/>
    </location>
</feature>
<feature type="transmembrane region" description="Helical" evidence="2">
    <location>
        <begin position="24"/>
        <end position="47"/>
    </location>
</feature>
<dbReference type="PANTHER" id="PTHR39430:SF1">
    <property type="entry name" value="PROTEASE"/>
    <property type="match status" value="1"/>
</dbReference>
<feature type="region of interest" description="Disordered" evidence="1">
    <location>
        <begin position="313"/>
        <end position="340"/>
    </location>
</feature>
<feature type="transmembrane region" description="Helical" evidence="2">
    <location>
        <begin position="135"/>
        <end position="156"/>
    </location>
</feature>
<proteinExistence type="predicted"/>
<dbReference type="PANTHER" id="PTHR39430">
    <property type="entry name" value="MEMBRANE-ASSOCIATED PROTEASE-RELATED"/>
    <property type="match status" value="1"/>
</dbReference>
<sequence length="340" mass="35003">MVPDPVRRALWNDAEARPRMPVRLTLAVAVFLVVAIGVSLAAGILPLPVPGGSAALVGVGAASLAVTVLGCVVAARVVDRRPLTDYGLRIDREWWIDCGFGLALGAVLQAGIFLAGWAAGWYVPRGTLVSRSGESFLLGLAGVIAFFLAVGVYEELLVRGWLLTNLAEGFRVVGDRLAAALATVLSAGVFGVLHATNPNATALSTTIIGLAGVFLALGYLLTGELAIPIGVHVTWNLTQGAVFGFGVSGVSLPVTVVETQVVGPSVLTGGQFGPEGGVLGLGGVILGCVAIAWWVRRRTGRLRLHPAVTAPELLDDGVEGSDDEDGEGEESDDGSDVEVA</sequence>
<protein>
    <recommendedName>
        <fullName evidence="3">CAAX prenyl protease 2/Lysostaphin resistance protein A-like domain-containing protein</fullName>
    </recommendedName>
</protein>
<evidence type="ECO:0000256" key="1">
    <source>
        <dbReference type="SAM" id="MobiDB-lite"/>
    </source>
</evidence>
<accession>A0A1H6HM30</accession>
<dbReference type="GO" id="GO:0004175">
    <property type="term" value="F:endopeptidase activity"/>
    <property type="evidence" value="ECO:0007669"/>
    <property type="project" value="UniProtKB-ARBA"/>
</dbReference>
<gene>
    <name evidence="4" type="ORF">SAMN05192561_10191</name>
</gene>
<keyword evidence="2" id="KW-0812">Transmembrane</keyword>
<organism evidence="4 5">
    <name type="scientific">Halopenitus malekzadehii</name>
    <dbReference type="NCBI Taxonomy" id="1267564"/>
    <lineage>
        <taxon>Archaea</taxon>
        <taxon>Methanobacteriati</taxon>
        <taxon>Methanobacteriota</taxon>
        <taxon>Stenosarchaea group</taxon>
        <taxon>Halobacteria</taxon>
        <taxon>Halobacteriales</taxon>
        <taxon>Haloferacaceae</taxon>
        <taxon>Halopenitus</taxon>
    </lineage>
</organism>
<feature type="transmembrane region" description="Helical" evidence="2">
    <location>
        <begin position="202"/>
        <end position="221"/>
    </location>
</feature>
<dbReference type="InterPro" id="IPR003675">
    <property type="entry name" value="Rce1/LyrA-like_dom"/>
</dbReference>
<dbReference type="Pfam" id="PF02517">
    <property type="entry name" value="Rce1-like"/>
    <property type="match status" value="1"/>
</dbReference>
<feature type="domain" description="CAAX prenyl protease 2/Lysostaphin resistance protein A-like" evidence="3">
    <location>
        <begin position="140"/>
        <end position="237"/>
    </location>
</feature>
<dbReference type="Proteomes" id="UP000199215">
    <property type="component" value="Unassembled WGS sequence"/>
</dbReference>
<dbReference type="GO" id="GO:0080120">
    <property type="term" value="P:CAAX-box protein maturation"/>
    <property type="evidence" value="ECO:0007669"/>
    <property type="project" value="UniProtKB-ARBA"/>
</dbReference>
<feature type="transmembrane region" description="Helical" evidence="2">
    <location>
        <begin position="53"/>
        <end position="78"/>
    </location>
</feature>
<keyword evidence="2" id="KW-1133">Transmembrane helix</keyword>
<keyword evidence="5" id="KW-1185">Reference proteome</keyword>
<name>A0A1H6HM30_9EURY</name>
<evidence type="ECO:0000313" key="5">
    <source>
        <dbReference type="Proteomes" id="UP000199215"/>
    </source>
</evidence>
<keyword evidence="2" id="KW-0472">Membrane</keyword>
<evidence type="ECO:0000256" key="2">
    <source>
        <dbReference type="SAM" id="Phobius"/>
    </source>
</evidence>
<dbReference type="EMBL" id="FNWU01000001">
    <property type="protein sequence ID" value="SEH36877.1"/>
    <property type="molecule type" value="Genomic_DNA"/>
</dbReference>
<dbReference type="AlphaFoldDB" id="A0A1H6HM30"/>
<feature type="transmembrane region" description="Helical" evidence="2">
    <location>
        <begin position="177"/>
        <end position="196"/>
    </location>
</feature>
<reference evidence="4 5" key="1">
    <citation type="submission" date="2016-10" db="EMBL/GenBank/DDBJ databases">
        <authorList>
            <person name="de Groot N.N."/>
        </authorList>
    </citation>
    <scope>NUCLEOTIDE SEQUENCE [LARGE SCALE GENOMIC DNA]</scope>
    <source>
        <strain evidence="4 5">IBRC-M10418</strain>
    </source>
</reference>
<dbReference type="OrthoDB" id="331240at2157"/>
<feature type="transmembrane region" description="Helical" evidence="2">
    <location>
        <begin position="99"/>
        <end position="123"/>
    </location>
</feature>
<evidence type="ECO:0000313" key="4">
    <source>
        <dbReference type="EMBL" id="SEH36877.1"/>
    </source>
</evidence>
<feature type="transmembrane region" description="Helical" evidence="2">
    <location>
        <begin position="233"/>
        <end position="256"/>
    </location>
</feature>
<dbReference type="STRING" id="1267564.SAMN05192561_10191"/>
<evidence type="ECO:0000259" key="3">
    <source>
        <dbReference type="Pfam" id="PF02517"/>
    </source>
</evidence>